<organism evidence="3 4">
    <name type="scientific">Tuber borchii</name>
    <name type="common">White truffle</name>
    <dbReference type="NCBI Taxonomy" id="42251"/>
    <lineage>
        <taxon>Eukaryota</taxon>
        <taxon>Fungi</taxon>
        <taxon>Dikarya</taxon>
        <taxon>Ascomycota</taxon>
        <taxon>Pezizomycotina</taxon>
        <taxon>Pezizomycetes</taxon>
        <taxon>Pezizales</taxon>
        <taxon>Tuberaceae</taxon>
        <taxon>Tuber</taxon>
    </lineage>
</organism>
<dbReference type="AlphaFoldDB" id="A0A2T6ZY98"/>
<feature type="chain" id="PRO_5015446409" description="GPI anchored serine-rich protein" evidence="2">
    <location>
        <begin position="20"/>
        <end position="213"/>
    </location>
</feature>
<proteinExistence type="predicted"/>
<reference evidence="3 4" key="1">
    <citation type="submission" date="2017-04" db="EMBL/GenBank/DDBJ databases">
        <title>Draft genome sequence of Tuber borchii Vittad., a whitish edible truffle.</title>
        <authorList>
            <consortium name="DOE Joint Genome Institute"/>
            <person name="Murat C."/>
            <person name="Kuo A."/>
            <person name="Barry K.W."/>
            <person name="Clum A."/>
            <person name="Dockter R.B."/>
            <person name="Fauchery L."/>
            <person name="Iotti M."/>
            <person name="Kohler A."/>
            <person name="Labutti K."/>
            <person name="Lindquist E.A."/>
            <person name="Lipzen A."/>
            <person name="Ohm R.A."/>
            <person name="Wang M."/>
            <person name="Grigoriev I.V."/>
            <person name="Zambonelli A."/>
            <person name="Martin F.M."/>
        </authorList>
    </citation>
    <scope>NUCLEOTIDE SEQUENCE [LARGE SCALE GENOMIC DNA]</scope>
    <source>
        <strain evidence="3 4">Tbo3840</strain>
    </source>
</reference>
<dbReference type="OrthoDB" id="3565477at2759"/>
<gene>
    <name evidence="3" type="ORF">B9Z19DRAFT_1063427</name>
</gene>
<keyword evidence="2" id="KW-0732">Signal</keyword>
<feature type="signal peptide" evidence="2">
    <location>
        <begin position="1"/>
        <end position="19"/>
    </location>
</feature>
<evidence type="ECO:0000313" key="3">
    <source>
        <dbReference type="EMBL" id="PUU80449.1"/>
    </source>
</evidence>
<feature type="region of interest" description="Disordered" evidence="1">
    <location>
        <begin position="42"/>
        <end position="70"/>
    </location>
</feature>
<accession>A0A2T6ZY98</accession>
<keyword evidence="4" id="KW-1185">Reference proteome</keyword>
<dbReference type="PRINTS" id="PR01217">
    <property type="entry name" value="PRICHEXTENSN"/>
</dbReference>
<comment type="caution">
    <text evidence="3">The sequence shown here is derived from an EMBL/GenBank/DDBJ whole genome shotgun (WGS) entry which is preliminary data.</text>
</comment>
<evidence type="ECO:0000256" key="1">
    <source>
        <dbReference type="SAM" id="MobiDB-lite"/>
    </source>
</evidence>
<evidence type="ECO:0008006" key="5">
    <source>
        <dbReference type="Google" id="ProtNLM"/>
    </source>
</evidence>
<evidence type="ECO:0000256" key="2">
    <source>
        <dbReference type="SAM" id="SignalP"/>
    </source>
</evidence>
<dbReference type="EMBL" id="NESQ01000064">
    <property type="protein sequence ID" value="PUU80449.1"/>
    <property type="molecule type" value="Genomic_DNA"/>
</dbReference>
<feature type="compositionally biased region" description="Pro residues" evidence="1">
    <location>
        <begin position="58"/>
        <end position="70"/>
    </location>
</feature>
<dbReference type="STRING" id="42251.A0A2T6ZY98"/>
<feature type="compositionally biased region" description="Low complexity" evidence="1">
    <location>
        <begin position="48"/>
        <end position="57"/>
    </location>
</feature>
<sequence length="213" mass="21254">MRFSTIAISAAAFGATAMAMPGSVVYQTSVVTITSCAPEKTDCPARMSTSAPAVSTVSPPPPPPPPPVMTPTGTPPVVTPPVMTPGCPGGPHCPPPPPVPSSGYSLPMPVHPNSTYGYPVPSMSKPAGTPVGSGPQLANCEIQGPYPTMTNKPVASVIPGTGLPYMPSGTGVPYPVKNTSVPVATTPPTFTGSGSIQSFSILAVGAAVAAFFL</sequence>
<name>A0A2T6ZY98_TUBBO</name>
<dbReference type="Proteomes" id="UP000244722">
    <property type="component" value="Unassembled WGS sequence"/>
</dbReference>
<evidence type="ECO:0000313" key="4">
    <source>
        <dbReference type="Proteomes" id="UP000244722"/>
    </source>
</evidence>
<protein>
    <recommendedName>
        <fullName evidence="5">GPI anchored serine-rich protein</fullName>
    </recommendedName>
</protein>